<keyword evidence="2" id="KW-1185">Reference proteome</keyword>
<accession>A0A139B112</accession>
<dbReference type="OrthoDB" id="2588159at2759"/>
<dbReference type="STRING" id="1344416.A0A139B112"/>
<gene>
    <name evidence="1" type="ORF">M427DRAFT_65436</name>
</gene>
<evidence type="ECO:0000313" key="2">
    <source>
        <dbReference type="Proteomes" id="UP000070544"/>
    </source>
</evidence>
<reference evidence="1 2" key="1">
    <citation type="journal article" date="2015" name="Genome Biol. Evol.">
        <title>Phylogenomic analyses indicate that early fungi evolved digesting cell walls of algal ancestors of land plants.</title>
        <authorList>
            <person name="Chang Y."/>
            <person name="Wang S."/>
            <person name="Sekimoto S."/>
            <person name="Aerts A.L."/>
            <person name="Choi C."/>
            <person name="Clum A."/>
            <person name="LaButti K.M."/>
            <person name="Lindquist E.A."/>
            <person name="Yee Ngan C."/>
            <person name="Ohm R.A."/>
            <person name="Salamov A.A."/>
            <person name="Grigoriev I.V."/>
            <person name="Spatafora J.W."/>
            <person name="Berbee M.L."/>
        </authorList>
    </citation>
    <scope>NUCLEOTIDE SEQUENCE [LARGE SCALE GENOMIC DNA]</scope>
    <source>
        <strain evidence="1 2">JEL478</strain>
    </source>
</reference>
<dbReference type="Proteomes" id="UP000070544">
    <property type="component" value="Unassembled WGS sequence"/>
</dbReference>
<dbReference type="OMA" id="FNIWIEL"/>
<proteinExistence type="predicted"/>
<sequence length="884" mass="94826">MTSKRGAAGISRKAKWAIIGAVAACALAAAGVLAWKFAPRSQAVSQSASVLVTTSLFTNPPAATAVKWRYWLQDGRVSSDVLEADIKAISDVGSSGVEVLVYQSYGAQVVEDITDYVYGSANYRAVVETVAQLAIKYNLTVDISGGPNQGAGIPSLNPDVDGYNTELVLGAYIADKDTSLGCLPPATSPNANTSSPIVSIDFNSTKDVTDQVRNGNISASVVQNRSVLLAFYYRRNGYREAAGGFAGPKPSAPASWRAFVVDHFSATGAQTIDNHRQFQPRLSLLIQKQLSPERRKAHNAKAVKFELSLQPGYGLQVDVAAAAAEVDVPEIESLTVPSVDQARQFGGGVHLAQRKLLSTELGAALLEAYAQRMGDIINLANVQALTTWPGMTAFGFAYSEMHGPRMPAWQHYRGYTDQLSRTQYILKKGVEKVDLVIYRHEFDLSPPSPFGSSLAQAGYSYDYDSPFNFNLTCANVTDKKLCATGPAYKALILKQQGDITYSAELKILEYAQASLPIIVIGKVPNYIPGYEEGTQKRDGVRKAMDQLVKTANVRVVNSTQDVFAALDSLGVRPAAKRTTSLNQLTYSVHRAQVDAGATTDYYWMYNAGNETAVFDVEFERAPNANAFVMNSWSGVVHALAVLTRLQPAVVAVPGIVLRPGETTVYAFINSSAFEGAVELQGYADASVAFTVSTVSNSSQSKVANLKLKVVPSLNLTRWNLTVTTWKAPADLQNYTSTQVVLPTIALDGLKPWSSIPGLESVSGIGAYESMFSWQADPLEFGAELRLGTVSHTVKVQLNGADLSAVDSANPVVDFPRRFTQGGNRLLVIAGTTLLNALNAVDPANITSLGGSRNATSPVLLPNQAYGLMDPVLVVPYAKTTVAVE</sequence>
<dbReference type="EMBL" id="KQ965731">
    <property type="protein sequence ID" value="KXS22493.1"/>
    <property type="molecule type" value="Genomic_DNA"/>
</dbReference>
<dbReference type="InterPro" id="IPR053161">
    <property type="entry name" value="Ulvan_degrading_GH"/>
</dbReference>
<name>A0A139B112_GONPJ</name>
<evidence type="ECO:0008006" key="3">
    <source>
        <dbReference type="Google" id="ProtNLM"/>
    </source>
</evidence>
<organism evidence="1 2">
    <name type="scientific">Gonapodya prolifera (strain JEL478)</name>
    <name type="common">Monoblepharis prolifera</name>
    <dbReference type="NCBI Taxonomy" id="1344416"/>
    <lineage>
        <taxon>Eukaryota</taxon>
        <taxon>Fungi</taxon>
        <taxon>Fungi incertae sedis</taxon>
        <taxon>Chytridiomycota</taxon>
        <taxon>Chytridiomycota incertae sedis</taxon>
        <taxon>Monoblepharidomycetes</taxon>
        <taxon>Monoblepharidales</taxon>
        <taxon>Gonapodyaceae</taxon>
        <taxon>Gonapodya</taxon>
    </lineage>
</organism>
<dbReference type="Pfam" id="PF17132">
    <property type="entry name" value="Glyco_hydro_106"/>
    <property type="match status" value="1"/>
</dbReference>
<dbReference type="PANTHER" id="PTHR36848">
    <property type="entry name" value="DNA-BINDING PROTEIN (PUTATIVE SECRETED PROTEIN)-RELATED"/>
    <property type="match status" value="1"/>
</dbReference>
<evidence type="ECO:0000313" key="1">
    <source>
        <dbReference type="EMBL" id="KXS22493.1"/>
    </source>
</evidence>
<dbReference type="PANTHER" id="PTHR36848:SF2">
    <property type="entry name" value="SECRETED PROTEIN"/>
    <property type="match status" value="1"/>
</dbReference>
<protein>
    <recommendedName>
        <fullName evidence="3">Glycoside hydrolase family 2 protein</fullName>
    </recommendedName>
</protein>
<dbReference type="AlphaFoldDB" id="A0A139B112"/>